<dbReference type="Pfam" id="PF13279">
    <property type="entry name" value="4HBT_2"/>
    <property type="match status" value="1"/>
</dbReference>
<reference evidence="1 2" key="1">
    <citation type="submission" date="2019-06" db="EMBL/GenBank/DDBJ databases">
        <title>The draft genome of Rhizobium smilacinae PTYR-5.</title>
        <authorList>
            <person name="Liu L."/>
            <person name="Li L."/>
            <person name="Zhang X."/>
        </authorList>
    </citation>
    <scope>NUCLEOTIDE SEQUENCE [LARGE SCALE GENOMIC DNA]</scope>
    <source>
        <strain evidence="1 2">PTYR-5</strain>
    </source>
</reference>
<dbReference type="OrthoDB" id="8277620at2"/>
<comment type="caution">
    <text evidence="1">The sequence shown here is derived from an EMBL/GenBank/DDBJ whole genome shotgun (WGS) entry which is preliminary data.</text>
</comment>
<organism evidence="1 2">
    <name type="scientific">Aliirhizobium smilacinae</name>
    <dbReference type="NCBI Taxonomy" id="1395944"/>
    <lineage>
        <taxon>Bacteria</taxon>
        <taxon>Pseudomonadati</taxon>
        <taxon>Pseudomonadota</taxon>
        <taxon>Alphaproteobacteria</taxon>
        <taxon>Hyphomicrobiales</taxon>
        <taxon>Rhizobiaceae</taxon>
        <taxon>Aliirhizobium</taxon>
    </lineage>
</organism>
<dbReference type="Proteomes" id="UP000311605">
    <property type="component" value="Unassembled WGS sequence"/>
</dbReference>
<gene>
    <name evidence="1" type="ORF">FHP24_06645</name>
</gene>
<dbReference type="Gene3D" id="3.10.129.10">
    <property type="entry name" value="Hotdog Thioesterase"/>
    <property type="match status" value="1"/>
</dbReference>
<dbReference type="AlphaFoldDB" id="A0A5C4XR74"/>
<dbReference type="EMBL" id="VDMN01000001">
    <property type="protein sequence ID" value="TNM65902.1"/>
    <property type="molecule type" value="Genomic_DNA"/>
</dbReference>
<keyword evidence="2" id="KW-1185">Reference proteome</keyword>
<dbReference type="SUPFAM" id="SSF54637">
    <property type="entry name" value="Thioesterase/thiol ester dehydrase-isomerase"/>
    <property type="match status" value="1"/>
</dbReference>
<proteinExistence type="predicted"/>
<sequence>MRRSRRVPRRGMFTTWRIRGTFSSASPCSCVCLDGKNNAWGNSGSGENVVKDRIKASDFRVTFRDVDMNGQMFRSVYVDRAEEAVADFWRRRRAASDDPAFIVGKVSATFHVPLAIGDIIHTHVGVSKIGGKSSGFIVRMTRGDEAVAEVEIVWVAMDNEGGGSVALPEDLRDWLYSFLD</sequence>
<evidence type="ECO:0000313" key="1">
    <source>
        <dbReference type="EMBL" id="TNM65902.1"/>
    </source>
</evidence>
<dbReference type="InterPro" id="IPR029069">
    <property type="entry name" value="HotDog_dom_sf"/>
</dbReference>
<protein>
    <submittedName>
        <fullName evidence="1">Acyl-CoA thioesterase</fullName>
    </submittedName>
</protein>
<accession>A0A5C4XR74</accession>
<evidence type="ECO:0000313" key="2">
    <source>
        <dbReference type="Proteomes" id="UP000311605"/>
    </source>
</evidence>
<name>A0A5C4XR74_9HYPH</name>
<dbReference type="CDD" id="cd00586">
    <property type="entry name" value="4HBT"/>
    <property type="match status" value="1"/>
</dbReference>